<dbReference type="AlphaFoldDB" id="A0A1T1ATR5"/>
<dbReference type="Gene3D" id="3.40.50.450">
    <property type="match status" value="1"/>
</dbReference>
<protein>
    <recommendedName>
        <fullName evidence="3">Cytokinin riboside 5'-monophosphate phosphoribohydrolase</fullName>
        <ecNumber evidence="3">3.2.2.n1</ecNumber>
    </recommendedName>
</protein>
<dbReference type="SUPFAM" id="SSF102405">
    <property type="entry name" value="MCP/YpsA-like"/>
    <property type="match status" value="1"/>
</dbReference>
<gene>
    <name evidence="4" type="ORF">RF819_12855</name>
</gene>
<evidence type="ECO:0000256" key="3">
    <source>
        <dbReference type="RuleBase" id="RU363015"/>
    </source>
</evidence>
<dbReference type="GO" id="GO:0008714">
    <property type="term" value="F:AMP nucleosidase activity"/>
    <property type="evidence" value="ECO:0007669"/>
    <property type="project" value="UniProtKB-EC"/>
</dbReference>
<keyword evidence="3" id="KW-0378">Hydrolase</keyword>
<keyword evidence="3" id="KW-0203">Cytokinin biosynthesis</keyword>
<dbReference type="EC" id="3.2.2.n1" evidence="3"/>
<comment type="caution">
    <text evidence="4">The sequence shown here is derived from an EMBL/GenBank/DDBJ whole genome shotgun (WGS) entry which is preliminary data.</text>
</comment>
<dbReference type="GO" id="GO:0009691">
    <property type="term" value="P:cytokinin biosynthetic process"/>
    <property type="evidence" value="ECO:0007669"/>
    <property type="project" value="UniProtKB-UniRule"/>
</dbReference>
<proteinExistence type="inferred from homology"/>
<dbReference type="Pfam" id="PF03641">
    <property type="entry name" value="Lysine_decarbox"/>
    <property type="match status" value="1"/>
</dbReference>
<reference evidence="4 5" key="1">
    <citation type="submission" date="2017-01" db="EMBL/GenBank/DDBJ databases">
        <title>Genome sequencing of Rhodoferax fermentans JCM 7819.</title>
        <authorList>
            <person name="Kim Y.J."/>
            <person name="Farh M.E.-A."/>
            <person name="Yang D.-C."/>
        </authorList>
    </citation>
    <scope>NUCLEOTIDE SEQUENCE [LARGE SCALE GENOMIC DNA]</scope>
    <source>
        <strain evidence="4 5">JCM 7819</strain>
    </source>
</reference>
<evidence type="ECO:0000313" key="5">
    <source>
        <dbReference type="Proteomes" id="UP000190750"/>
    </source>
</evidence>
<organism evidence="4 5">
    <name type="scientific">Rhodoferax fermentans</name>
    <dbReference type="NCBI Taxonomy" id="28066"/>
    <lineage>
        <taxon>Bacteria</taxon>
        <taxon>Pseudomonadati</taxon>
        <taxon>Pseudomonadota</taxon>
        <taxon>Betaproteobacteria</taxon>
        <taxon>Burkholderiales</taxon>
        <taxon>Comamonadaceae</taxon>
        <taxon>Rhodoferax</taxon>
    </lineage>
</organism>
<dbReference type="EMBL" id="MTJN01000002">
    <property type="protein sequence ID" value="OOV07499.1"/>
    <property type="molecule type" value="Genomic_DNA"/>
</dbReference>
<sequence length="193" mass="20926">MKNICVYCGSNPGRLEAYADGARALAKALVDRDLGLVYGGASVGIMGLIANSVLQLGGRAVGVIPEALKRKEIEHTGLTELHVTRSMHERKTLMADLSDGFIALPGGIGTLEEIFEVWTWAQLGFHAKPCGLLNVAGYYDGLTTFLDHTVAEQFVRPGHRSTLMVEPTPDALLDRFASYQAPTVQKWVEKGQT</sequence>
<evidence type="ECO:0000256" key="1">
    <source>
        <dbReference type="ARBA" id="ARBA00000274"/>
    </source>
</evidence>
<dbReference type="Proteomes" id="UP000190750">
    <property type="component" value="Unassembled WGS sequence"/>
</dbReference>
<dbReference type="STRING" id="28066.RF819_12855"/>
<name>A0A1T1ATR5_RHOFE</name>
<dbReference type="GO" id="GO:0005829">
    <property type="term" value="C:cytosol"/>
    <property type="evidence" value="ECO:0007669"/>
    <property type="project" value="TreeGrafter"/>
</dbReference>
<dbReference type="RefSeq" id="WP_078365345.1">
    <property type="nucleotide sequence ID" value="NZ_MTJN01000002.1"/>
</dbReference>
<keyword evidence="5" id="KW-1185">Reference proteome</keyword>
<dbReference type="InterPro" id="IPR031100">
    <property type="entry name" value="LOG_fam"/>
</dbReference>
<accession>A0A1T1ATR5</accession>
<evidence type="ECO:0000313" key="4">
    <source>
        <dbReference type="EMBL" id="OOV07499.1"/>
    </source>
</evidence>
<comment type="catalytic activity">
    <reaction evidence="1">
        <text>AMP + H2O = D-ribose 5-phosphate + adenine</text>
        <dbReference type="Rhea" id="RHEA:20129"/>
        <dbReference type="ChEBI" id="CHEBI:15377"/>
        <dbReference type="ChEBI" id="CHEBI:16708"/>
        <dbReference type="ChEBI" id="CHEBI:78346"/>
        <dbReference type="ChEBI" id="CHEBI:456215"/>
        <dbReference type="EC" id="3.2.2.4"/>
    </reaction>
</comment>
<dbReference type="InterPro" id="IPR005269">
    <property type="entry name" value="LOG"/>
</dbReference>
<dbReference type="NCBIfam" id="TIGR00730">
    <property type="entry name" value="Rossman fold protein, TIGR00730 family"/>
    <property type="match status" value="1"/>
</dbReference>
<dbReference type="PANTHER" id="PTHR31223:SF70">
    <property type="entry name" value="LOG FAMILY PROTEIN YJL055W"/>
    <property type="match status" value="1"/>
</dbReference>
<evidence type="ECO:0000256" key="2">
    <source>
        <dbReference type="ARBA" id="ARBA00006763"/>
    </source>
</evidence>
<comment type="similarity">
    <text evidence="2 3">Belongs to the LOG family.</text>
</comment>
<dbReference type="OrthoDB" id="9801098at2"/>
<dbReference type="PANTHER" id="PTHR31223">
    <property type="entry name" value="LOG FAMILY PROTEIN YJL055W"/>
    <property type="match status" value="1"/>
</dbReference>